<comment type="caution">
    <text evidence="4">The sequence shown here is derived from an EMBL/GenBank/DDBJ whole genome shotgun (WGS) entry which is preliminary data.</text>
</comment>
<evidence type="ECO:0000313" key="4">
    <source>
        <dbReference type="EMBL" id="EMZ23424.1"/>
    </source>
</evidence>
<dbReference type="PROSITE" id="PS51832">
    <property type="entry name" value="HD_GYP"/>
    <property type="match status" value="1"/>
</dbReference>
<reference evidence="4 5" key="1">
    <citation type="journal article" date="2014" name="Genome Announc.">
        <title>Draft genome sequences of the altered schaedler flora, a defined bacterial community from gnotobiotic mice.</title>
        <authorList>
            <person name="Wannemuehler M.J."/>
            <person name="Overstreet A.M."/>
            <person name="Ward D.V."/>
            <person name="Phillips G.J."/>
        </authorList>
    </citation>
    <scope>NUCLEOTIDE SEQUENCE [LARGE SCALE GENOMIC DNA]</scope>
    <source>
        <strain evidence="4 5">ASF492</strain>
    </source>
</reference>
<gene>
    <name evidence="4" type="ORF">C823_03595</name>
</gene>
<evidence type="ECO:0000256" key="1">
    <source>
        <dbReference type="SAM" id="MobiDB-lite"/>
    </source>
</evidence>
<feature type="domain" description="HD" evidence="2">
    <location>
        <begin position="105"/>
        <end position="227"/>
    </location>
</feature>
<dbReference type="InterPro" id="IPR006675">
    <property type="entry name" value="HDIG_dom"/>
</dbReference>
<evidence type="ECO:0000313" key="5">
    <source>
        <dbReference type="Proteomes" id="UP000012589"/>
    </source>
</evidence>
<name>N2AGB9_9FIRM</name>
<dbReference type="HOGENOM" id="CLU_000445_92_1_9"/>
<dbReference type="InterPro" id="IPR037522">
    <property type="entry name" value="HD_GYP_dom"/>
</dbReference>
<dbReference type="Proteomes" id="UP000012589">
    <property type="component" value="Unassembled WGS sequence"/>
</dbReference>
<dbReference type="EMBL" id="AQFT01000107">
    <property type="protein sequence ID" value="EMZ23424.1"/>
    <property type="molecule type" value="Genomic_DNA"/>
</dbReference>
<dbReference type="InterPro" id="IPR006674">
    <property type="entry name" value="HD_domain"/>
</dbReference>
<evidence type="ECO:0000259" key="2">
    <source>
        <dbReference type="PROSITE" id="PS51831"/>
    </source>
</evidence>
<feature type="domain" description="HD-GYP" evidence="3">
    <location>
        <begin position="83"/>
        <end position="278"/>
    </location>
</feature>
<dbReference type="InterPro" id="IPR003607">
    <property type="entry name" value="HD/PDEase_dom"/>
</dbReference>
<dbReference type="AlphaFoldDB" id="N2AGB9"/>
<keyword evidence="5" id="KW-1185">Reference proteome</keyword>
<dbReference type="SMART" id="SM00471">
    <property type="entry name" value="HDc"/>
    <property type="match status" value="1"/>
</dbReference>
<feature type="compositionally biased region" description="Polar residues" evidence="1">
    <location>
        <begin position="1"/>
        <end position="12"/>
    </location>
</feature>
<organism evidence="4 5">
    <name type="scientific">Eubacterium plexicaudatum ASF492</name>
    <dbReference type="NCBI Taxonomy" id="1235802"/>
    <lineage>
        <taxon>Bacteria</taxon>
        <taxon>Bacillati</taxon>
        <taxon>Bacillota</taxon>
        <taxon>Clostridia</taxon>
        <taxon>Eubacteriales</taxon>
        <taxon>Eubacteriaceae</taxon>
        <taxon>Eubacterium</taxon>
    </lineage>
</organism>
<dbReference type="PANTHER" id="PTHR43155">
    <property type="entry name" value="CYCLIC DI-GMP PHOSPHODIESTERASE PA4108-RELATED"/>
    <property type="match status" value="1"/>
</dbReference>
<dbReference type="OrthoDB" id="9798833at2"/>
<dbReference type="PATRIC" id="fig|1235802.3.peg.3792"/>
<accession>N2AGB9</accession>
<dbReference type="eggNOG" id="COG2206">
    <property type="taxonomic scope" value="Bacteria"/>
</dbReference>
<dbReference type="SUPFAM" id="SSF109604">
    <property type="entry name" value="HD-domain/PDEase-like"/>
    <property type="match status" value="1"/>
</dbReference>
<proteinExistence type="predicted"/>
<feature type="region of interest" description="Disordered" evidence="1">
    <location>
        <begin position="1"/>
        <end position="27"/>
    </location>
</feature>
<dbReference type="Gene3D" id="1.10.3210.10">
    <property type="entry name" value="Hypothetical protein af1432"/>
    <property type="match status" value="1"/>
</dbReference>
<dbReference type="PROSITE" id="PS51831">
    <property type="entry name" value="HD"/>
    <property type="match status" value="1"/>
</dbReference>
<dbReference type="Pfam" id="PF13487">
    <property type="entry name" value="HD_5"/>
    <property type="match status" value="1"/>
</dbReference>
<dbReference type="PANTHER" id="PTHR43155:SF2">
    <property type="entry name" value="CYCLIC DI-GMP PHOSPHODIESTERASE PA4108"/>
    <property type="match status" value="1"/>
</dbReference>
<protein>
    <submittedName>
        <fullName evidence="4">Uncharacterized protein</fullName>
    </submittedName>
</protein>
<evidence type="ECO:0000259" key="3">
    <source>
        <dbReference type="PROSITE" id="PS51832"/>
    </source>
</evidence>
<sequence length="319" mass="36011">MNETASANTTPGTAPVPGPEQKHNTPIHNRNYSQAIKQSPEFMSFQVDFAVCLKELRGYFHTIIAENFKSPDFLLEKTNSLLRPGQTTIDFFDMLHNLRSVDDSIYVHSLNVALIARMIGKWLKLNAEDLETLTIAGLLHDIGKSLIPDDLLNKQGRLTDEEYDLLCQHAKLGYDLLKPLPLDSRIKKAALMHHERCDGSGYPEKSTTDDIDDFAHIIAIADVYDAMTAARTYRAPLSPFQVIAEFEKDGLQKYKPKYILTFLEHIASTYQNNHVLLSDGRAADIVLLNKHHLSKPLVRLDNGECIDLSRSDLYIHSII</sequence>
<dbReference type="STRING" id="1235802.C823_03595"/>
<dbReference type="NCBIfam" id="TIGR00277">
    <property type="entry name" value="HDIG"/>
    <property type="match status" value="1"/>
</dbReference>
<dbReference type="CDD" id="cd00077">
    <property type="entry name" value="HDc"/>
    <property type="match status" value="1"/>
</dbReference>